<dbReference type="InParanoid" id="A0A409WFM6"/>
<feature type="domain" description="AB hydrolase-1" evidence="1">
    <location>
        <begin position="36"/>
        <end position="311"/>
    </location>
</feature>
<dbReference type="AlphaFoldDB" id="A0A409WFM6"/>
<sequence length="327" mass="36431">MASATEVSPVEKYLQLPDGRTLAYSDNGNPSSSCLVIFFHGAFGVGNASHLQPILIEKDVHFIAPTLPGWGSSSPRNKVVPFHVSLASDISYLIKQLHPRDENLRIYIAGGSFGTVPAQILYGASFDIFPHGRDIKGCMVLAPFSPFKLHKGYAKTMTTPNYMAVGPPTQYIPFHLLPRLSSFYMKGKLQSVEDAEVFVREKLFDTMQAEEKDAFNKWKEDHGKQEGEVEREFAGNMVRSVAKTWDGYLEIADVIHGDWGFKPDALDEEHTRRPILIVGSEGDTMAPDAMAKWLAATYKNAHLRSINGGHLAALFHLNNLWKELLEL</sequence>
<evidence type="ECO:0000259" key="1">
    <source>
        <dbReference type="Pfam" id="PF12697"/>
    </source>
</evidence>
<gene>
    <name evidence="2" type="ORF">CVT25_010889</name>
</gene>
<reference evidence="2 3" key="1">
    <citation type="journal article" date="2018" name="Evol. Lett.">
        <title>Horizontal gene cluster transfer increased hallucinogenic mushroom diversity.</title>
        <authorList>
            <person name="Reynolds H.T."/>
            <person name="Vijayakumar V."/>
            <person name="Gluck-Thaler E."/>
            <person name="Korotkin H.B."/>
            <person name="Matheny P.B."/>
            <person name="Slot J.C."/>
        </authorList>
    </citation>
    <scope>NUCLEOTIDE SEQUENCE [LARGE SCALE GENOMIC DNA]</scope>
    <source>
        <strain evidence="2 3">2631</strain>
    </source>
</reference>
<proteinExistence type="predicted"/>
<accession>A0A409WFM6</accession>
<keyword evidence="3" id="KW-1185">Reference proteome</keyword>
<dbReference type="OrthoDB" id="294702at2759"/>
<dbReference type="EMBL" id="NHYD01003440">
    <property type="protein sequence ID" value="PPQ77306.1"/>
    <property type="molecule type" value="Genomic_DNA"/>
</dbReference>
<organism evidence="2 3">
    <name type="scientific">Psilocybe cyanescens</name>
    <dbReference type="NCBI Taxonomy" id="93625"/>
    <lineage>
        <taxon>Eukaryota</taxon>
        <taxon>Fungi</taxon>
        <taxon>Dikarya</taxon>
        <taxon>Basidiomycota</taxon>
        <taxon>Agaricomycotina</taxon>
        <taxon>Agaricomycetes</taxon>
        <taxon>Agaricomycetidae</taxon>
        <taxon>Agaricales</taxon>
        <taxon>Agaricineae</taxon>
        <taxon>Strophariaceae</taxon>
        <taxon>Psilocybe</taxon>
    </lineage>
</organism>
<dbReference type="PANTHER" id="PTHR45763">
    <property type="entry name" value="HYDROLASE, ALPHA/BETA FOLD FAMILY PROTEIN, EXPRESSED-RELATED"/>
    <property type="match status" value="1"/>
</dbReference>
<dbReference type="InterPro" id="IPR029058">
    <property type="entry name" value="AB_hydrolase_fold"/>
</dbReference>
<dbReference type="Gene3D" id="3.40.50.1820">
    <property type="entry name" value="alpha/beta hydrolase"/>
    <property type="match status" value="1"/>
</dbReference>
<protein>
    <recommendedName>
        <fullName evidence="1">AB hydrolase-1 domain-containing protein</fullName>
    </recommendedName>
</protein>
<dbReference type="InterPro" id="IPR000073">
    <property type="entry name" value="AB_hydrolase_1"/>
</dbReference>
<name>A0A409WFM6_PSICY</name>
<evidence type="ECO:0000313" key="3">
    <source>
        <dbReference type="Proteomes" id="UP000283269"/>
    </source>
</evidence>
<evidence type="ECO:0000313" key="2">
    <source>
        <dbReference type="EMBL" id="PPQ77306.1"/>
    </source>
</evidence>
<comment type="caution">
    <text evidence="2">The sequence shown here is derived from an EMBL/GenBank/DDBJ whole genome shotgun (WGS) entry which is preliminary data.</text>
</comment>
<dbReference type="PANTHER" id="PTHR45763:SF46">
    <property type="entry name" value="AB HYDROLASE-1 DOMAIN-CONTAINING PROTEIN"/>
    <property type="match status" value="1"/>
</dbReference>
<dbReference type="SUPFAM" id="SSF53474">
    <property type="entry name" value="alpha/beta-Hydrolases"/>
    <property type="match status" value="1"/>
</dbReference>
<dbReference type="Pfam" id="PF12697">
    <property type="entry name" value="Abhydrolase_6"/>
    <property type="match status" value="1"/>
</dbReference>
<dbReference type="Proteomes" id="UP000283269">
    <property type="component" value="Unassembled WGS sequence"/>
</dbReference>